<reference evidence="2 3" key="1">
    <citation type="submission" date="2019-03" db="EMBL/GenBank/DDBJ databases">
        <title>First draft genome of Liparis tanakae, snailfish: a comprehensive survey of snailfish specific genes.</title>
        <authorList>
            <person name="Kim W."/>
            <person name="Song I."/>
            <person name="Jeong J.-H."/>
            <person name="Kim D."/>
            <person name="Kim S."/>
            <person name="Ryu S."/>
            <person name="Song J.Y."/>
            <person name="Lee S.K."/>
        </authorList>
    </citation>
    <scope>NUCLEOTIDE SEQUENCE [LARGE SCALE GENOMIC DNA]</scope>
    <source>
        <tissue evidence="2">Muscle</tissue>
    </source>
</reference>
<proteinExistence type="predicted"/>
<protein>
    <submittedName>
        <fullName evidence="2">Uncharacterized protein</fullName>
    </submittedName>
</protein>
<name>A0A4Z2I4Z7_9TELE</name>
<dbReference type="AlphaFoldDB" id="A0A4Z2I4Z7"/>
<evidence type="ECO:0000313" key="2">
    <source>
        <dbReference type="EMBL" id="TNN73038.1"/>
    </source>
</evidence>
<dbReference type="EMBL" id="SRLO01000129">
    <property type="protein sequence ID" value="TNN73038.1"/>
    <property type="molecule type" value="Genomic_DNA"/>
</dbReference>
<accession>A0A4Z2I4Z7</accession>
<keyword evidence="3" id="KW-1185">Reference proteome</keyword>
<evidence type="ECO:0000256" key="1">
    <source>
        <dbReference type="SAM" id="MobiDB-lite"/>
    </source>
</evidence>
<gene>
    <name evidence="2" type="ORF">EYF80_016708</name>
</gene>
<dbReference type="Proteomes" id="UP000314294">
    <property type="component" value="Unassembled WGS sequence"/>
</dbReference>
<feature type="region of interest" description="Disordered" evidence="1">
    <location>
        <begin position="103"/>
        <end position="123"/>
    </location>
</feature>
<sequence length="136" mass="13949">MGSEEGGDTGRLGSMFKATRLTRCELGVVHLPVVGAAALVQPRVRGGAAVAQRARAAAHGGVHGVKVLRTLEAIVIIPISVQPAVAVLPLCVRYPQIPGQISQQQAAQQAHHPGEPRGVHAPCGLQPPATECVGLG</sequence>
<evidence type="ECO:0000313" key="3">
    <source>
        <dbReference type="Proteomes" id="UP000314294"/>
    </source>
</evidence>
<organism evidence="2 3">
    <name type="scientific">Liparis tanakae</name>
    <name type="common">Tanaka's snailfish</name>
    <dbReference type="NCBI Taxonomy" id="230148"/>
    <lineage>
        <taxon>Eukaryota</taxon>
        <taxon>Metazoa</taxon>
        <taxon>Chordata</taxon>
        <taxon>Craniata</taxon>
        <taxon>Vertebrata</taxon>
        <taxon>Euteleostomi</taxon>
        <taxon>Actinopterygii</taxon>
        <taxon>Neopterygii</taxon>
        <taxon>Teleostei</taxon>
        <taxon>Neoteleostei</taxon>
        <taxon>Acanthomorphata</taxon>
        <taxon>Eupercaria</taxon>
        <taxon>Perciformes</taxon>
        <taxon>Cottioidei</taxon>
        <taxon>Cottales</taxon>
        <taxon>Liparidae</taxon>
        <taxon>Liparis</taxon>
    </lineage>
</organism>
<comment type="caution">
    <text evidence="2">The sequence shown here is derived from an EMBL/GenBank/DDBJ whole genome shotgun (WGS) entry which is preliminary data.</text>
</comment>